<name>A0ABX6PIA7_9HYPH</name>
<evidence type="ECO:0000313" key="3">
    <source>
        <dbReference type="Proteomes" id="UP000305673"/>
    </source>
</evidence>
<dbReference type="Proteomes" id="UP000305673">
    <property type="component" value="Chromosome"/>
</dbReference>
<sequence length="53" mass="5904">MTEKQTKFVPQSEASKKASNAAFKRFAVTLTELHKAQQEKAPEKDAKKPKGSK</sequence>
<keyword evidence="3" id="KW-1185">Reference proteome</keyword>
<dbReference type="EMBL" id="CP054021">
    <property type="protein sequence ID" value="QKK18684.1"/>
    <property type="molecule type" value="Genomic_DNA"/>
</dbReference>
<reference evidence="2 3" key="1">
    <citation type="submission" date="2020-05" db="EMBL/GenBank/DDBJ databases">
        <title>Genome sequences of pea root nodulating Rhizobium spp.</title>
        <authorList>
            <person name="Rahi P."/>
        </authorList>
    </citation>
    <scope>NUCLEOTIDE SEQUENCE [LARGE SCALE GENOMIC DNA]</scope>
    <source>
        <strain evidence="3">JKLM 12A2</strain>
    </source>
</reference>
<proteinExistence type="predicted"/>
<gene>
    <name evidence="2" type="ORF">FFM53_020465</name>
</gene>
<accession>A0ABX6PIA7</accession>
<protein>
    <submittedName>
        <fullName evidence="2">Uncharacterized protein</fullName>
    </submittedName>
</protein>
<evidence type="ECO:0000313" key="2">
    <source>
        <dbReference type="EMBL" id="QKK18684.1"/>
    </source>
</evidence>
<feature type="region of interest" description="Disordered" evidence="1">
    <location>
        <begin position="34"/>
        <end position="53"/>
    </location>
</feature>
<organism evidence="2 3">
    <name type="scientific">Rhizobium indicum</name>
    <dbReference type="NCBI Taxonomy" id="2583231"/>
    <lineage>
        <taxon>Bacteria</taxon>
        <taxon>Pseudomonadati</taxon>
        <taxon>Pseudomonadota</taxon>
        <taxon>Alphaproteobacteria</taxon>
        <taxon>Hyphomicrobiales</taxon>
        <taxon>Rhizobiaceae</taxon>
        <taxon>Rhizobium/Agrobacterium group</taxon>
        <taxon>Rhizobium</taxon>
    </lineage>
</organism>
<evidence type="ECO:0000256" key="1">
    <source>
        <dbReference type="SAM" id="MobiDB-lite"/>
    </source>
</evidence>
<dbReference type="RefSeq" id="WP_165421703.1">
    <property type="nucleotide sequence ID" value="NZ_CP054021.1"/>
</dbReference>